<evidence type="ECO:0000259" key="1">
    <source>
        <dbReference type="Pfam" id="PF09413"/>
    </source>
</evidence>
<dbReference type="STRING" id="1434072.SAMN05216210_1937"/>
<dbReference type="EMBL" id="LT629787">
    <property type="protein sequence ID" value="SDU13001.1"/>
    <property type="molecule type" value="Genomic_DNA"/>
</dbReference>
<dbReference type="OrthoDB" id="6197669at2"/>
<dbReference type="RefSeq" id="WP_092389742.1">
    <property type="nucleotide sequence ID" value="NZ_LT629787.1"/>
</dbReference>
<reference evidence="3" key="1">
    <citation type="submission" date="2016-10" db="EMBL/GenBank/DDBJ databases">
        <authorList>
            <person name="Varghese N."/>
            <person name="Submissions S."/>
        </authorList>
    </citation>
    <scope>NUCLEOTIDE SEQUENCE [LARGE SCALE GENOMIC DNA]</scope>
    <source>
        <strain evidence="3">CECT 8338</strain>
    </source>
</reference>
<dbReference type="InterPro" id="IPR018551">
    <property type="entry name" value="DUF2007"/>
</dbReference>
<accession>A0A1H2G085</accession>
<dbReference type="Proteomes" id="UP000243924">
    <property type="component" value="Chromosome I"/>
</dbReference>
<gene>
    <name evidence="2" type="ORF">SAMN05216210_1937</name>
</gene>
<keyword evidence="3" id="KW-1185">Reference proteome</keyword>
<name>A0A1H2G085_9GAMM</name>
<protein>
    <submittedName>
        <fullName evidence="2">Putative signal transducing protein</fullName>
    </submittedName>
</protein>
<evidence type="ECO:0000313" key="2">
    <source>
        <dbReference type="EMBL" id="SDU13001.1"/>
    </source>
</evidence>
<sequence length="81" mass="9141">MLCAYHPSDMIEGELLRQMLTEQHVPCYLSGQYLQGAIGELPVHDLLGLWVNAEDLGLARELIRDYQQATPIFPEEQEDGA</sequence>
<feature type="domain" description="DUF2007" evidence="1">
    <location>
        <begin position="1"/>
        <end position="66"/>
    </location>
</feature>
<dbReference type="AlphaFoldDB" id="A0A1H2G085"/>
<dbReference type="Pfam" id="PF09413">
    <property type="entry name" value="DUF2007"/>
    <property type="match status" value="1"/>
</dbReference>
<organism evidence="2 3">
    <name type="scientific">Halopseudomonas salegens</name>
    <dbReference type="NCBI Taxonomy" id="1434072"/>
    <lineage>
        <taxon>Bacteria</taxon>
        <taxon>Pseudomonadati</taxon>
        <taxon>Pseudomonadota</taxon>
        <taxon>Gammaproteobacteria</taxon>
        <taxon>Pseudomonadales</taxon>
        <taxon>Pseudomonadaceae</taxon>
        <taxon>Halopseudomonas</taxon>
    </lineage>
</organism>
<evidence type="ECO:0000313" key="3">
    <source>
        <dbReference type="Proteomes" id="UP000243924"/>
    </source>
</evidence>
<proteinExistence type="predicted"/>